<organism evidence="1 2">
    <name type="scientific">Penicillium desertorum</name>
    <dbReference type="NCBI Taxonomy" id="1303715"/>
    <lineage>
        <taxon>Eukaryota</taxon>
        <taxon>Fungi</taxon>
        <taxon>Dikarya</taxon>
        <taxon>Ascomycota</taxon>
        <taxon>Pezizomycotina</taxon>
        <taxon>Eurotiomycetes</taxon>
        <taxon>Eurotiomycetidae</taxon>
        <taxon>Eurotiales</taxon>
        <taxon>Aspergillaceae</taxon>
        <taxon>Penicillium</taxon>
    </lineage>
</organism>
<sequence length="77" mass="8885">MDGTKDWCFGPAVSSHFMLADCHERESFTEDILDEVYGLELENPEYIDALIKDFSHLTMLWVTRTSSTLRHALHTPL</sequence>
<dbReference type="Proteomes" id="UP001147760">
    <property type="component" value="Unassembled WGS sequence"/>
</dbReference>
<evidence type="ECO:0000313" key="1">
    <source>
        <dbReference type="EMBL" id="KAJ5486486.1"/>
    </source>
</evidence>
<proteinExistence type="predicted"/>
<dbReference type="EMBL" id="JAPWDO010000001">
    <property type="protein sequence ID" value="KAJ5486486.1"/>
    <property type="molecule type" value="Genomic_DNA"/>
</dbReference>
<dbReference type="OrthoDB" id="10567949at2759"/>
<dbReference type="AlphaFoldDB" id="A0A9W9X9E3"/>
<reference evidence="1" key="2">
    <citation type="journal article" date="2023" name="IMA Fungus">
        <title>Comparative genomic study of the Penicillium genus elucidates a diverse pangenome and 15 lateral gene transfer events.</title>
        <authorList>
            <person name="Petersen C."/>
            <person name="Sorensen T."/>
            <person name="Nielsen M.R."/>
            <person name="Sondergaard T.E."/>
            <person name="Sorensen J.L."/>
            <person name="Fitzpatrick D.A."/>
            <person name="Frisvad J.C."/>
            <person name="Nielsen K.L."/>
        </authorList>
    </citation>
    <scope>NUCLEOTIDE SEQUENCE</scope>
    <source>
        <strain evidence="1">IBT 17660</strain>
    </source>
</reference>
<name>A0A9W9X9E3_9EURO</name>
<gene>
    <name evidence="1" type="ORF">N7530_000786</name>
</gene>
<accession>A0A9W9X9E3</accession>
<evidence type="ECO:0000313" key="2">
    <source>
        <dbReference type="Proteomes" id="UP001147760"/>
    </source>
</evidence>
<keyword evidence="2" id="KW-1185">Reference proteome</keyword>
<comment type="caution">
    <text evidence="1">The sequence shown here is derived from an EMBL/GenBank/DDBJ whole genome shotgun (WGS) entry which is preliminary data.</text>
</comment>
<protein>
    <submittedName>
        <fullName evidence="1">Uncharacterized protein</fullName>
    </submittedName>
</protein>
<reference evidence="1" key="1">
    <citation type="submission" date="2022-12" db="EMBL/GenBank/DDBJ databases">
        <authorList>
            <person name="Petersen C."/>
        </authorList>
    </citation>
    <scope>NUCLEOTIDE SEQUENCE</scope>
    <source>
        <strain evidence="1">IBT 17660</strain>
    </source>
</reference>